<dbReference type="InterPro" id="IPR029526">
    <property type="entry name" value="PGBD"/>
</dbReference>
<gene>
    <name evidence="3" type="ORF">NQ314_016704</name>
</gene>
<feature type="compositionally biased region" description="Acidic residues" evidence="1">
    <location>
        <begin position="1"/>
        <end position="13"/>
    </location>
</feature>
<name>A0AAV8WWC7_9CUCU</name>
<accession>A0AAV8WWC7</accession>
<evidence type="ECO:0000313" key="3">
    <source>
        <dbReference type="EMBL" id="KAJ8930477.1"/>
    </source>
</evidence>
<protein>
    <recommendedName>
        <fullName evidence="2">PiggyBac transposable element-derived protein domain-containing protein</fullName>
    </recommendedName>
</protein>
<feature type="compositionally biased region" description="Polar residues" evidence="1">
    <location>
        <begin position="14"/>
        <end position="25"/>
    </location>
</feature>
<evidence type="ECO:0000313" key="4">
    <source>
        <dbReference type="Proteomes" id="UP001162156"/>
    </source>
</evidence>
<reference evidence="3" key="1">
    <citation type="journal article" date="2023" name="Insect Mol. Biol.">
        <title>Genome sequencing provides insights into the evolution of gene families encoding plant cell wall-degrading enzymes in longhorned beetles.</title>
        <authorList>
            <person name="Shin N.R."/>
            <person name="Okamura Y."/>
            <person name="Kirsch R."/>
            <person name="Pauchet Y."/>
        </authorList>
    </citation>
    <scope>NUCLEOTIDE SEQUENCE</scope>
    <source>
        <strain evidence="3">RBIC_L_NR</strain>
    </source>
</reference>
<proteinExistence type="predicted"/>
<keyword evidence="4" id="KW-1185">Reference proteome</keyword>
<feature type="region of interest" description="Disordered" evidence="1">
    <location>
        <begin position="1"/>
        <end position="25"/>
    </location>
</feature>
<dbReference type="AlphaFoldDB" id="A0AAV8WWC7"/>
<sequence length="217" mass="25482">MYESEGDVSDTNEDNVNIPRSSASTTSTTVPLFQRNISDVWNEVDCSNLRFDIHFSGSAWYNDHPDKYPKNRDLLTPFHVYSIFLDEDILNLLTQETNRNAEQQRNKKYLHDGLESINGNLLIITKCEHFWASFCIWDLRTIFSIMQRKFSENAVPGETLVVDESMDPFRGRLLFRQYISSKRHRYGLKIFKMCNTFGYTNRLSMYTGQNFWTAPWA</sequence>
<dbReference type="Proteomes" id="UP001162156">
    <property type="component" value="Unassembled WGS sequence"/>
</dbReference>
<evidence type="ECO:0000259" key="2">
    <source>
        <dbReference type="Pfam" id="PF13843"/>
    </source>
</evidence>
<dbReference type="Pfam" id="PF13843">
    <property type="entry name" value="DDE_Tnp_1_7"/>
    <property type="match status" value="1"/>
</dbReference>
<organism evidence="3 4">
    <name type="scientific">Rhamnusium bicolor</name>
    <dbReference type="NCBI Taxonomy" id="1586634"/>
    <lineage>
        <taxon>Eukaryota</taxon>
        <taxon>Metazoa</taxon>
        <taxon>Ecdysozoa</taxon>
        <taxon>Arthropoda</taxon>
        <taxon>Hexapoda</taxon>
        <taxon>Insecta</taxon>
        <taxon>Pterygota</taxon>
        <taxon>Neoptera</taxon>
        <taxon>Endopterygota</taxon>
        <taxon>Coleoptera</taxon>
        <taxon>Polyphaga</taxon>
        <taxon>Cucujiformia</taxon>
        <taxon>Chrysomeloidea</taxon>
        <taxon>Cerambycidae</taxon>
        <taxon>Lepturinae</taxon>
        <taxon>Rhagiini</taxon>
        <taxon>Rhamnusium</taxon>
    </lineage>
</organism>
<dbReference type="EMBL" id="JANEYF010004655">
    <property type="protein sequence ID" value="KAJ8930477.1"/>
    <property type="molecule type" value="Genomic_DNA"/>
</dbReference>
<feature type="domain" description="PiggyBac transposable element-derived protein" evidence="2">
    <location>
        <begin position="139"/>
        <end position="213"/>
    </location>
</feature>
<dbReference type="PANTHER" id="PTHR46599:SF3">
    <property type="entry name" value="PIGGYBAC TRANSPOSABLE ELEMENT-DERIVED PROTEIN 4"/>
    <property type="match status" value="1"/>
</dbReference>
<dbReference type="PANTHER" id="PTHR46599">
    <property type="entry name" value="PIGGYBAC TRANSPOSABLE ELEMENT-DERIVED PROTEIN 4"/>
    <property type="match status" value="1"/>
</dbReference>
<evidence type="ECO:0000256" key="1">
    <source>
        <dbReference type="SAM" id="MobiDB-lite"/>
    </source>
</evidence>
<comment type="caution">
    <text evidence="3">The sequence shown here is derived from an EMBL/GenBank/DDBJ whole genome shotgun (WGS) entry which is preliminary data.</text>
</comment>